<keyword evidence="2" id="KW-0560">Oxidoreductase</keyword>
<dbReference type="InterPro" id="IPR036291">
    <property type="entry name" value="NAD(P)-bd_dom_sf"/>
</dbReference>
<name>A0A343TKC0_9EURY</name>
<proteinExistence type="inferred from homology"/>
<reference evidence="5" key="1">
    <citation type="submission" date="2017-11" db="EMBL/GenBank/DDBJ databases">
        <title>Phenotypic and genomic properties of facultatively anaerobic sulfur-reducing natronoarchaea from hypersaline soda lakes.</title>
        <authorList>
            <person name="Sorokin D.Y."/>
            <person name="Kublanov I.V."/>
            <person name="Roman P."/>
            <person name="Sinninghe Damste J.S."/>
            <person name="Golyshin P.N."/>
            <person name="Rojo D."/>
            <person name="Ciordia S."/>
            <person name="Mena M.D.C."/>
            <person name="Ferrer M."/>
            <person name="Messina E."/>
            <person name="Smedile F."/>
            <person name="La Spada G."/>
            <person name="La Cono V."/>
            <person name="Yakimov M.M."/>
        </authorList>
    </citation>
    <scope>NUCLEOTIDE SEQUENCE [LARGE SCALE GENOMIC DNA]</scope>
    <source>
        <strain evidence="5">AArc-Sl</strain>
    </source>
</reference>
<sequence length="279" mass="28794">MYGQALGTLGPTSLDRESTEHYQGEKTMNGINGTVAIVTGGGSGIGQATAKRFAEEGASVVVNDIDVEGGKETVSAIEADGGEAVFVEGDVTDPEDVAETVATALDTFGGLDFAFNNAGIEGASEPSSDQPLSNWEKVIDINLTGVFLGLREQIPAMLHDGGGAIVNTASIAGLLGFPNLTPYVASKHGVVGLTKTAALEFSAEGVRVNAVCPGVIETPMVERTQEEDPETMEQTIAATPIDRLGQPEEIASAVVWLCSEDASFVTGESLVVDGGYSVQ</sequence>
<dbReference type="KEGG" id="hdf:AArcSl_1916"/>
<dbReference type="Pfam" id="PF13561">
    <property type="entry name" value="adh_short_C2"/>
    <property type="match status" value="1"/>
</dbReference>
<feature type="region of interest" description="Disordered" evidence="3">
    <location>
        <begin position="1"/>
        <end position="23"/>
    </location>
</feature>
<dbReference type="PRINTS" id="PR00080">
    <property type="entry name" value="SDRFAMILY"/>
</dbReference>
<dbReference type="CDD" id="cd05233">
    <property type="entry name" value="SDR_c"/>
    <property type="match status" value="1"/>
</dbReference>
<accession>A0A343TKC0</accession>
<organism evidence="4 5">
    <name type="scientific">Halalkaliarchaeum desulfuricum</name>
    <dbReference type="NCBI Taxonomy" id="2055893"/>
    <lineage>
        <taxon>Archaea</taxon>
        <taxon>Methanobacteriati</taxon>
        <taxon>Methanobacteriota</taxon>
        <taxon>Stenosarchaea group</taxon>
        <taxon>Halobacteria</taxon>
        <taxon>Halobacteriales</taxon>
        <taxon>Haloferacaceae</taxon>
        <taxon>Halalkaliarchaeum</taxon>
    </lineage>
</organism>
<dbReference type="FunFam" id="3.40.50.720:FF:000084">
    <property type="entry name" value="Short-chain dehydrogenase reductase"/>
    <property type="match status" value="1"/>
</dbReference>
<evidence type="ECO:0000256" key="3">
    <source>
        <dbReference type="SAM" id="MobiDB-lite"/>
    </source>
</evidence>
<dbReference type="NCBIfam" id="NF009466">
    <property type="entry name" value="PRK12826.1-2"/>
    <property type="match status" value="1"/>
</dbReference>
<gene>
    <name evidence="4" type="primary">fabG4</name>
    <name evidence="4" type="ORF">AArcSl_1916</name>
</gene>
<dbReference type="GO" id="GO:0016491">
    <property type="term" value="F:oxidoreductase activity"/>
    <property type="evidence" value="ECO:0007669"/>
    <property type="project" value="UniProtKB-KW"/>
</dbReference>
<protein>
    <submittedName>
        <fullName evidence="4">3-oxoacyl-[acyl-carrier protein] reductase</fullName>
    </submittedName>
</protein>
<dbReference type="PANTHER" id="PTHR24321">
    <property type="entry name" value="DEHYDROGENASES, SHORT CHAIN"/>
    <property type="match status" value="1"/>
</dbReference>
<dbReference type="InterPro" id="IPR020904">
    <property type="entry name" value="Sc_DH/Rdtase_CS"/>
</dbReference>
<dbReference type="EMBL" id="CP025066">
    <property type="protein sequence ID" value="AUX09542.1"/>
    <property type="molecule type" value="Genomic_DNA"/>
</dbReference>
<dbReference type="PROSITE" id="PS00061">
    <property type="entry name" value="ADH_SHORT"/>
    <property type="match status" value="1"/>
</dbReference>
<feature type="compositionally biased region" description="Basic and acidic residues" evidence="3">
    <location>
        <begin position="14"/>
        <end position="23"/>
    </location>
</feature>
<evidence type="ECO:0000256" key="1">
    <source>
        <dbReference type="ARBA" id="ARBA00006484"/>
    </source>
</evidence>
<evidence type="ECO:0000313" key="5">
    <source>
        <dbReference type="Proteomes" id="UP000263012"/>
    </source>
</evidence>
<keyword evidence="5" id="KW-1185">Reference proteome</keyword>
<evidence type="ECO:0000256" key="2">
    <source>
        <dbReference type="ARBA" id="ARBA00023002"/>
    </source>
</evidence>
<dbReference type="NCBIfam" id="NF005559">
    <property type="entry name" value="PRK07231.1"/>
    <property type="match status" value="1"/>
</dbReference>
<dbReference type="Proteomes" id="UP000263012">
    <property type="component" value="Chromosome"/>
</dbReference>
<dbReference type="PANTHER" id="PTHR24321:SF8">
    <property type="entry name" value="ESTRADIOL 17-BETA-DEHYDROGENASE 8-RELATED"/>
    <property type="match status" value="1"/>
</dbReference>
<dbReference type="InterPro" id="IPR002347">
    <property type="entry name" value="SDR_fam"/>
</dbReference>
<dbReference type="PRINTS" id="PR00081">
    <property type="entry name" value="GDHRDH"/>
</dbReference>
<dbReference type="Gene3D" id="3.40.50.720">
    <property type="entry name" value="NAD(P)-binding Rossmann-like Domain"/>
    <property type="match status" value="1"/>
</dbReference>
<dbReference type="AlphaFoldDB" id="A0A343TKC0"/>
<comment type="similarity">
    <text evidence="1">Belongs to the short-chain dehydrogenases/reductases (SDR) family.</text>
</comment>
<evidence type="ECO:0000313" key="4">
    <source>
        <dbReference type="EMBL" id="AUX09542.1"/>
    </source>
</evidence>
<dbReference type="SUPFAM" id="SSF51735">
    <property type="entry name" value="NAD(P)-binding Rossmann-fold domains"/>
    <property type="match status" value="1"/>
</dbReference>